<sequence>MEDQNRDPCVALILKDSRLLVNRKQLISKSQYFAMLLSESYIDHLQQEHVINYDISISTLQDYINWIHDEDFCMKFDFVCKTSLEKHCNPNSYEDLVKLLDLSVLFLTDLLTDEITNIMEAILVIPELLIDIWLVARDLGLSTLQDIFFAACLDYFDKLPIDKLLHLESQNLQKLLNNENISSTEENMWNILFMWVKANKIEELPTKIPILIKDKKPKVLNCIIDYEKPQNYNSKIFLYCWDGRNFFKYSTLTYPKEITNARHPLIGMQFTGRRYDLYMCGGEYGVGRGKFNEKIWHYSLISKKWIFETRMPRPRRNMITVLFKNKLYLIGGVGEYRTQLKSVNIYDIHSRIWTKGSQIPASFSGIPEYCVDDDKLIIYMTQLHVLIYYSKDDTWTHFKLLCDKSLSQEIILMGLDESACFLDVINKDATDDIVLRCMKYETGSTKCLKNDTDYTCEERSILLGPQFRLGHHKDFCSIDTFLIQCRNSDNIYVWLRQNYSLRYNAVYNNFHVHTVPIQESIKFNSLFYNHTTTLFSSTTKKFFRLMDTADLHSGSTTIT</sequence>
<dbReference type="PANTHER" id="PTHR46375:SF3">
    <property type="entry name" value="KELCH REPEAT AND BTB DOMAIN-CONTAINING PROTEIN 13"/>
    <property type="match status" value="1"/>
</dbReference>
<dbReference type="GeneID" id="106741535"/>
<feature type="domain" description="BTB" evidence="1">
    <location>
        <begin position="8"/>
        <end position="76"/>
    </location>
</feature>
<reference evidence="3" key="1">
    <citation type="submission" date="2025-08" db="UniProtKB">
        <authorList>
            <consortium name="RefSeq"/>
        </authorList>
    </citation>
    <scope>IDENTIFICATION</scope>
</reference>
<keyword evidence="2" id="KW-1185">Reference proteome</keyword>
<dbReference type="Proteomes" id="UP000515204">
    <property type="component" value="Unplaced"/>
</dbReference>
<evidence type="ECO:0000313" key="2">
    <source>
        <dbReference type="Proteomes" id="UP000515204"/>
    </source>
</evidence>
<proteinExistence type="predicted"/>
<organism evidence="2 3">
    <name type="scientific">Dinoponera quadriceps</name>
    <name type="common">South American ant</name>
    <dbReference type="NCBI Taxonomy" id="609295"/>
    <lineage>
        <taxon>Eukaryota</taxon>
        <taxon>Metazoa</taxon>
        <taxon>Ecdysozoa</taxon>
        <taxon>Arthropoda</taxon>
        <taxon>Hexapoda</taxon>
        <taxon>Insecta</taxon>
        <taxon>Pterygota</taxon>
        <taxon>Neoptera</taxon>
        <taxon>Endopterygota</taxon>
        <taxon>Hymenoptera</taxon>
        <taxon>Apocrita</taxon>
        <taxon>Aculeata</taxon>
        <taxon>Formicoidea</taxon>
        <taxon>Formicidae</taxon>
        <taxon>Ponerinae</taxon>
        <taxon>Ponerini</taxon>
        <taxon>Dinoponera</taxon>
    </lineage>
</organism>
<dbReference type="InterPro" id="IPR015915">
    <property type="entry name" value="Kelch-typ_b-propeller"/>
</dbReference>
<evidence type="ECO:0000313" key="3">
    <source>
        <dbReference type="RefSeq" id="XP_014469149.1"/>
    </source>
</evidence>
<dbReference type="KEGG" id="dqu:106741535"/>
<dbReference type="SUPFAM" id="SSF117281">
    <property type="entry name" value="Kelch motif"/>
    <property type="match status" value="1"/>
</dbReference>
<dbReference type="AlphaFoldDB" id="A0A6P3WU13"/>
<dbReference type="OrthoDB" id="10027872at2759"/>
<dbReference type="Gene3D" id="2.120.10.80">
    <property type="entry name" value="Kelch-type beta propeller"/>
    <property type="match status" value="1"/>
</dbReference>
<protein>
    <submittedName>
        <fullName evidence="3">Uncharacterized protein LOC106741535</fullName>
    </submittedName>
</protein>
<dbReference type="InterPro" id="IPR000210">
    <property type="entry name" value="BTB/POZ_dom"/>
</dbReference>
<name>A0A6P3WU13_DINQU</name>
<dbReference type="PANTHER" id="PTHR46375">
    <property type="entry name" value="KELCH REPEAT AND BTB DOMAIN-CONTAINING PROTEIN 13-RELATED"/>
    <property type="match status" value="1"/>
</dbReference>
<evidence type="ECO:0000259" key="1">
    <source>
        <dbReference type="PROSITE" id="PS50097"/>
    </source>
</evidence>
<gene>
    <name evidence="3" type="primary">LOC106741535</name>
</gene>
<accession>A0A6P3WU13</accession>
<dbReference type="InterPro" id="IPR052392">
    <property type="entry name" value="Kelch-BTB_domain-containing"/>
</dbReference>
<dbReference type="RefSeq" id="XP_014469149.1">
    <property type="nucleotide sequence ID" value="XM_014613663.1"/>
</dbReference>
<dbReference type="PROSITE" id="PS50097">
    <property type="entry name" value="BTB"/>
    <property type="match status" value="1"/>
</dbReference>